<name>A0ABY7Q4S6_9ACTN</name>
<dbReference type="EMBL" id="CP115450">
    <property type="protein sequence ID" value="WBP87715.1"/>
    <property type="molecule type" value="Genomic_DNA"/>
</dbReference>
<proteinExistence type="predicted"/>
<accession>A0ABY7Q4S6</accession>
<protein>
    <submittedName>
        <fullName evidence="1">Uncharacterized protein</fullName>
    </submittedName>
</protein>
<dbReference type="Proteomes" id="UP001212821">
    <property type="component" value="Chromosome"/>
</dbReference>
<evidence type="ECO:0000313" key="1">
    <source>
        <dbReference type="EMBL" id="WBP87715.1"/>
    </source>
</evidence>
<evidence type="ECO:0000313" key="2">
    <source>
        <dbReference type="Proteomes" id="UP001212821"/>
    </source>
</evidence>
<sequence length="81" mass="8654">MFENVAGLRPEVAAQWTALVEECRPVLASEGMDAVQAVLVERGTSIAPAVAITKALLGWEDTPLLVAREIVETSAARMPVH</sequence>
<reference evidence="2" key="1">
    <citation type="submission" date="2022-12" db="EMBL/GenBank/DDBJ databases">
        <authorList>
            <person name="Mo P."/>
        </authorList>
    </citation>
    <scope>NUCLEOTIDE SEQUENCE [LARGE SCALE GENOMIC DNA]</scope>
    <source>
        <strain evidence="2">HUAS 3-15</strain>
    </source>
</reference>
<keyword evidence="2" id="KW-1185">Reference proteome</keyword>
<gene>
    <name evidence="1" type="ORF">O1G21_18940</name>
</gene>
<dbReference type="RefSeq" id="WP_270145393.1">
    <property type="nucleotide sequence ID" value="NZ_CP115450.1"/>
</dbReference>
<organism evidence="1 2">
    <name type="scientific">Kitasatospora cathayae</name>
    <dbReference type="NCBI Taxonomy" id="3004092"/>
    <lineage>
        <taxon>Bacteria</taxon>
        <taxon>Bacillati</taxon>
        <taxon>Actinomycetota</taxon>
        <taxon>Actinomycetes</taxon>
        <taxon>Kitasatosporales</taxon>
        <taxon>Streptomycetaceae</taxon>
        <taxon>Kitasatospora</taxon>
    </lineage>
</organism>